<dbReference type="OrthoDB" id="524772at2759"/>
<evidence type="ECO:0000256" key="1">
    <source>
        <dbReference type="ARBA" id="ARBA00004477"/>
    </source>
</evidence>
<feature type="transmembrane region" description="Helical" evidence="7">
    <location>
        <begin position="93"/>
        <end position="117"/>
    </location>
</feature>
<evidence type="ECO:0000256" key="3">
    <source>
        <dbReference type="ARBA" id="ARBA00022692"/>
    </source>
</evidence>
<organism evidence="8 9">
    <name type="scientific">Micractinium conductrix</name>
    <dbReference type="NCBI Taxonomy" id="554055"/>
    <lineage>
        <taxon>Eukaryota</taxon>
        <taxon>Viridiplantae</taxon>
        <taxon>Chlorophyta</taxon>
        <taxon>core chlorophytes</taxon>
        <taxon>Trebouxiophyceae</taxon>
        <taxon>Chlorellales</taxon>
        <taxon>Chlorellaceae</taxon>
        <taxon>Chlorella clade</taxon>
        <taxon>Micractinium</taxon>
    </lineage>
</organism>
<proteinExistence type="inferred from homology"/>
<reference evidence="8 9" key="1">
    <citation type="journal article" date="2018" name="Plant J.">
        <title>Genome sequences of Chlorella sorokiniana UTEX 1602 and Micractinium conductrix SAG 241.80: implications to maltose excretion by a green alga.</title>
        <authorList>
            <person name="Arriola M.B."/>
            <person name="Velmurugan N."/>
            <person name="Zhang Y."/>
            <person name="Plunkett M.H."/>
            <person name="Hondzo H."/>
            <person name="Barney B.M."/>
        </authorList>
    </citation>
    <scope>NUCLEOTIDE SEQUENCE [LARGE SCALE GENOMIC DNA]</scope>
    <source>
        <strain evidence="8 9">SAG 241.80</strain>
    </source>
</reference>
<evidence type="ECO:0000256" key="5">
    <source>
        <dbReference type="ARBA" id="ARBA00022989"/>
    </source>
</evidence>
<keyword evidence="5 7" id="KW-1133">Transmembrane helix</keyword>
<evidence type="ECO:0000256" key="6">
    <source>
        <dbReference type="ARBA" id="ARBA00023136"/>
    </source>
</evidence>
<gene>
    <name evidence="8" type="ORF">C2E20_1244</name>
</gene>
<dbReference type="GO" id="GO:0016192">
    <property type="term" value="P:vesicle-mediated transport"/>
    <property type="evidence" value="ECO:0007669"/>
    <property type="project" value="TreeGrafter"/>
</dbReference>
<dbReference type="PANTHER" id="PTHR20955">
    <property type="entry name" value="PROTEIN JAGUNAL HOMOLOG 1"/>
    <property type="match status" value="1"/>
</dbReference>
<dbReference type="InterPro" id="IPR009787">
    <property type="entry name" value="Jagunal"/>
</dbReference>
<comment type="caution">
    <text evidence="8">The sequence shown here is derived from an EMBL/GenBank/DDBJ whole genome shotgun (WGS) entry which is preliminary data.</text>
</comment>
<name>A0A2P6VNV3_9CHLO</name>
<keyword evidence="3 7" id="KW-0812">Transmembrane</keyword>
<feature type="transmembrane region" description="Helical" evidence="7">
    <location>
        <begin position="31"/>
        <end position="49"/>
    </location>
</feature>
<protein>
    <submittedName>
        <fullName evidence="8">Uncharacterized protein</fullName>
    </submittedName>
</protein>
<keyword evidence="6 7" id="KW-0472">Membrane</keyword>
<dbReference type="PANTHER" id="PTHR20955:SF1">
    <property type="entry name" value="PROTEIN JAGUNAL HOMOLOG 1"/>
    <property type="match status" value="1"/>
</dbReference>
<accession>A0A2P6VNV3</accession>
<evidence type="ECO:0000256" key="2">
    <source>
        <dbReference type="ARBA" id="ARBA00008462"/>
    </source>
</evidence>
<comment type="similarity">
    <text evidence="2">Belongs to the jagunal family.</text>
</comment>
<sequence length="203" mass="22919">MAPRPEHDGSDWSFRMVIEDRYKRLAVMRRTIKLSAIAQLVYICLRTLWHSVPFLAGEFPLTISTPYIFYAGAALFPLRAWAFGFGKANREKLWAIMLYSLASMLLTAECVLVFYMYHIDSKMMGRGAGWQHPHMLAKHNAGRLGVAPATVIVVGQWFERALDILGLAACAVNVYVTKEYVMEKKQQMKDAAAKKEGGGKKQD</sequence>
<dbReference type="GO" id="GO:0005789">
    <property type="term" value="C:endoplasmic reticulum membrane"/>
    <property type="evidence" value="ECO:0007669"/>
    <property type="project" value="UniProtKB-SubCell"/>
</dbReference>
<comment type="subcellular location">
    <subcellularLocation>
        <location evidence="1">Endoplasmic reticulum membrane</location>
        <topology evidence="1">Multi-pass membrane protein</topology>
    </subcellularLocation>
</comment>
<dbReference type="Proteomes" id="UP000239649">
    <property type="component" value="Unassembled WGS sequence"/>
</dbReference>
<feature type="transmembrane region" description="Helical" evidence="7">
    <location>
        <begin position="61"/>
        <end position="81"/>
    </location>
</feature>
<evidence type="ECO:0000313" key="9">
    <source>
        <dbReference type="Proteomes" id="UP000239649"/>
    </source>
</evidence>
<evidence type="ECO:0000256" key="4">
    <source>
        <dbReference type="ARBA" id="ARBA00022824"/>
    </source>
</evidence>
<keyword evidence="9" id="KW-1185">Reference proteome</keyword>
<dbReference type="GO" id="GO:0007029">
    <property type="term" value="P:endoplasmic reticulum organization"/>
    <property type="evidence" value="ECO:0007669"/>
    <property type="project" value="InterPro"/>
</dbReference>
<keyword evidence="4" id="KW-0256">Endoplasmic reticulum</keyword>
<evidence type="ECO:0000313" key="8">
    <source>
        <dbReference type="EMBL" id="PSC75778.1"/>
    </source>
</evidence>
<evidence type="ECO:0000256" key="7">
    <source>
        <dbReference type="SAM" id="Phobius"/>
    </source>
</evidence>
<dbReference type="EMBL" id="LHPF02000002">
    <property type="protein sequence ID" value="PSC75778.1"/>
    <property type="molecule type" value="Genomic_DNA"/>
</dbReference>
<dbReference type="AlphaFoldDB" id="A0A2P6VNV3"/>